<evidence type="ECO:0000313" key="3">
    <source>
        <dbReference type="Proteomes" id="UP000184612"/>
    </source>
</evidence>
<reference evidence="2 3" key="1">
    <citation type="submission" date="2016-12" db="EMBL/GenBank/DDBJ databases">
        <authorList>
            <person name="Song W.-J."/>
            <person name="Kurnit D.M."/>
        </authorList>
    </citation>
    <scope>NUCLEOTIDE SEQUENCE [LARGE SCALE GENOMIC DNA]</scope>
    <source>
        <strain evidence="2 3">DSM 12503</strain>
    </source>
</reference>
<evidence type="ECO:0000313" key="2">
    <source>
        <dbReference type="EMBL" id="SHO43076.1"/>
    </source>
</evidence>
<dbReference type="EMBL" id="FRFD01000003">
    <property type="protein sequence ID" value="SHO43076.1"/>
    <property type="molecule type" value="Genomic_DNA"/>
</dbReference>
<name>A0A1M7XWF6_9FIRM</name>
<dbReference type="AlphaFoldDB" id="A0A1M7XWF6"/>
<dbReference type="Pfam" id="PF20589">
    <property type="entry name" value="DUF6790"/>
    <property type="match status" value="1"/>
</dbReference>
<feature type="transmembrane region" description="Helical" evidence="1">
    <location>
        <begin position="12"/>
        <end position="34"/>
    </location>
</feature>
<feature type="transmembrane region" description="Helical" evidence="1">
    <location>
        <begin position="141"/>
        <end position="161"/>
    </location>
</feature>
<dbReference type="InterPro" id="IPR046740">
    <property type="entry name" value="DUF6790"/>
</dbReference>
<keyword evidence="1" id="KW-0472">Membrane</keyword>
<dbReference type="STRING" id="1121345.SAMN02745217_00084"/>
<sequence length="163" mass="18508">MKNNSKIQKIELFEISVIAFFYILPAISIATEYLYDKSSIIYIAVKWILFWGVGMRLFTCGLKQAIQPAFTAKSIFDIREEKAYSIVRELGFANISTGLCGILSLFYGGFRGAVWVIGLIYYMLALIQHTVRKEKNASERFVTITDFTIVLELIISGLLLANR</sequence>
<dbReference type="OrthoDB" id="5072157at2"/>
<dbReference type="Proteomes" id="UP000184612">
    <property type="component" value="Unassembled WGS sequence"/>
</dbReference>
<keyword evidence="3" id="KW-1185">Reference proteome</keyword>
<feature type="transmembrane region" description="Helical" evidence="1">
    <location>
        <begin position="40"/>
        <end position="62"/>
    </location>
</feature>
<organism evidence="2 3">
    <name type="scientific">Anaerocolumna xylanovorans DSM 12503</name>
    <dbReference type="NCBI Taxonomy" id="1121345"/>
    <lineage>
        <taxon>Bacteria</taxon>
        <taxon>Bacillati</taxon>
        <taxon>Bacillota</taxon>
        <taxon>Clostridia</taxon>
        <taxon>Lachnospirales</taxon>
        <taxon>Lachnospiraceae</taxon>
        <taxon>Anaerocolumna</taxon>
    </lineage>
</organism>
<proteinExistence type="predicted"/>
<protein>
    <submittedName>
        <fullName evidence="2">Uncharacterized protein</fullName>
    </submittedName>
</protein>
<gene>
    <name evidence="2" type="ORF">SAMN02745217_00084</name>
</gene>
<keyword evidence="1" id="KW-0812">Transmembrane</keyword>
<dbReference type="RefSeq" id="WP_073586848.1">
    <property type="nucleotide sequence ID" value="NZ_FRFD01000003.1"/>
</dbReference>
<feature type="transmembrane region" description="Helical" evidence="1">
    <location>
        <begin position="112"/>
        <end position="129"/>
    </location>
</feature>
<keyword evidence="1" id="KW-1133">Transmembrane helix</keyword>
<evidence type="ECO:0000256" key="1">
    <source>
        <dbReference type="SAM" id="Phobius"/>
    </source>
</evidence>
<accession>A0A1M7XWF6</accession>